<name>A0A2M7EA02_9BACT</name>
<evidence type="ECO:0000313" key="2">
    <source>
        <dbReference type="Proteomes" id="UP000228886"/>
    </source>
</evidence>
<evidence type="ECO:0000313" key="1">
    <source>
        <dbReference type="EMBL" id="PIV64534.1"/>
    </source>
</evidence>
<dbReference type="AlphaFoldDB" id="A0A2M7EA02"/>
<accession>A0A2M7EA02</accession>
<proteinExistence type="predicted"/>
<protein>
    <submittedName>
        <fullName evidence="1">Uncharacterized protein</fullName>
    </submittedName>
</protein>
<gene>
    <name evidence="1" type="ORF">COS11_01675</name>
</gene>
<dbReference type="Proteomes" id="UP000228886">
    <property type="component" value="Unassembled WGS sequence"/>
</dbReference>
<organism evidence="1 2">
    <name type="scientific">bacterium (Candidatus Ratteibacteria) CG01_land_8_20_14_3_00_40_19</name>
    <dbReference type="NCBI Taxonomy" id="2014290"/>
    <lineage>
        <taxon>Bacteria</taxon>
        <taxon>Candidatus Ratteibacteria</taxon>
    </lineage>
</organism>
<reference evidence="2" key="1">
    <citation type="submission" date="2017-09" db="EMBL/GenBank/DDBJ databases">
        <title>Depth-based differentiation of microbial function through sediment-hosted aquifers and enrichment of novel symbionts in the deep terrestrial subsurface.</title>
        <authorList>
            <person name="Probst A.J."/>
            <person name="Ladd B."/>
            <person name="Jarett J.K."/>
            <person name="Geller-Mcgrath D.E."/>
            <person name="Sieber C.M.K."/>
            <person name="Emerson J.B."/>
            <person name="Anantharaman K."/>
            <person name="Thomas B.C."/>
            <person name="Malmstrom R."/>
            <person name="Stieglmeier M."/>
            <person name="Klingl A."/>
            <person name="Woyke T."/>
            <person name="Ryan C.M."/>
            <person name="Banfield J.F."/>
        </authorList>
    </citation>
    <scope>NUCLEOTIDE SEQUENCE [LARGE SCALE GENOMIC DNA]</scope>
</reference>
<sequence>MSDTVTIKIGSLEAELKVLKSELCKEKKIERKGSFSQLRGIWSKEGDFSFQEIKEAELKI</sequence>
<comment type="caution">
    <text evidence="1">The sequence shown here is derived from an EMBL/GenBank/DDBJ whole genome shotgun (WGS) entry which is preliminary data.</text>
</comment>
<dbReference type="EMBL" id="PETL01000084">
    <property type="protein sequence ID" value="PIV64534.1"/>
    <property type="molecule type" value="Genomic_DNA"/>
</dbReference>